<feature type="region of interest" description="Disordered" evidence="1">
    <location>
        <begin position="23"/>
        <end position="56"/>
    </location>
</feature>
<evidence type="ECO:0000313" key="2">
    <source>
        <dbReference type="EMBL" id="GAA4013270.1"/>
    </source>
</evidence>
<evidence type="ECO:0000256" key="1">
    <source>
        <dbReference type="SAM" id="MobiDB-lite"/>
    </source>
</evidence>
<dbReference type="RefSeq" id="WP_344876938.1">
    <property type="nucleotide sequence ID" value="NZ_BAABAL010000016.1"/>
</dbReference>
<keyword evidence="3" id="KW-1185">Reference proteome</keyword>
<organism evidence="2 3">
    <name type="scientific">Allokutzneria multivorans</name>
    <dbReference type="NCBI Taxonomy" id="1142134"/>
    <lineage>
        <taxon>Bacteria</taxon>
        <taxon>Bacillati</taxon>
        <taxon>Actinomycetota</taxon>
        <taxon>Actinomycetes</taxon>
        <taxon>Pseudonocardiales</taxon>
        <taxon>Pseudonocardiaceae</taxon>
        <taxon>Allokutzneria</taxon>
    </lineage>
</organism>
<name>A0ABP7SLS0_9PSEU</name>
<sequence>MSGNLRVLLEQLESLGNRISQAGKDFGTASVDNAKRGHETESDPKTFGKDKIGLAMNNPNQYKDGTATEMGTAGQEVGKVISDIGTYMVQAAGELRSGEQDNEKQHGSK</sequence>
<reference evidence="3" key="1">
    <citation type="journal article" date="2019" name="Int. J. Syst. Evol. Microbiol.">
        <title>The Global Catalogue of Microorganisms (GCM) 10K type strain sequencing project: providing services to taxonomists for standard genome sequencing and annotation.</title>
        <authorList>
            <consortium name="The Broad Institute Genomics Platform"/>
            <consortium name="The Broad Institute Genome Sequencing Center for Infectious Disease"/>
            <person name="Wu L."/>
            <person name="Ma J."/>
        </authorList>
    </citation>
    <scope>NUCLEOTIDE SEQUENCE [LARGE SCALE GENOMIC DNA]</scope>
    <source>
        <strain evidence="3">JCM 17342</strain>
    </source>
</reference>
<dbReference type="Proteomes" id="UP001501747">
    <property type="component" value="Unassembled WGS sequence"/>
</dbReference>
<proteinExistence type="predicted"/>
<feature type="compositionally biased region" description="Basic and acidic residues" evidence="1">
    <location>
        <begin position="33"/>
        <end position="52"/>
    </location>
</feature>
<protein>
    <submittedName>
        <fullName evidence="2">Uncharacterized protein</fullName>
    </submittedName>
</protein>
<accession>A0ABP7SLS0</accession>
<evidence type="ECO:0000313" key="3">
    <source>
        <dbReference type="Proteomes" id="UP001501747"/>
    </source>
</evidence>
<comment type="caution">
    <text evidence="2">The sequence shown here is derived from an EMBL/GenBank/DDBJ whole genome shotgun (WGS) entry which is preliminary data.</text>
</comment>
<dbReference type="EMBL" id="BAABAL010000016">
    <property type="protein sequence ID" value="GAA4013270.1"/>
    <property type="molecule type" value="Genomic_DNA"/>
</dbReference>
<gene>
    <name evidence="2" type="ORF">GCM10022247_39980</name>
</gene>